<gene>
    <name evidence="1" type="ORF">SVUK_LOCUS13175</name>
</gene>
<evidence type="ECO:0000313" key="1">
    <source>
        <dbReference type="EMBL" id="VDM78177.1"/>
    </source>
</evidence>
<dbReference type="Proteomes" id="UP000270094">
    <property type="component" value="Unassembled WGS sequence"/>
</dbReference>
<sequence length="92" mass="10733">MKSMGILVEPKEMNRQLSMIYLSATHGGTVGEHISRNPWSRCGRVDYDDEQRFLSLYEDMIRKGRYFAVDLPNDSFFKDMYLLPLPSDEEPP</sequence>
<dbReference type="AlphaFoldDB" id="A0A3P7JPK7"/>
<accession>A0A3P7JPK7</accession>
<dbReference type="OrthoDB" id="5860404at2759"/>
<keyword evidence="2" id="KW-1185">Reference proteome</keyword>
<protein>
    <submittedName>
        <fullName evidence="1">Uncharacterized protein</fullName>
    </submittedName>
</protein>
<dbReference type="EMBL" id="UYYB01101203">
    <property type="protein sequence ID" value="VDM78177.1"/>
    <property type="molecule type" value="Genomic_DNA"/>
</dbReference>
<evidence type="ECO:0000313" key="2">
    <source>
        <dbReference type="Proteomes" id="UP000270094"/>
    </source>
</evidence>
<feature type="non-terminal residue" evidence="1">
    <location>
        <position position="92"/>
    </location>
</feature>
<organism evidence="1 2">
    <name type="scientific">Strongylus vulgaris</name>
    <name type="common">Blood worm</name>
    <dbReference type="NCBI Taxonomy" id="40348"/>
    <lineage>
        <taxon>Eukaryota</taxon>
        <taxon>Metazoa</taxon>
        <taxon>Ecdysozoa</taxon>
        <taxon>Nematoda</taxon>
        <taxon>Chromadorea</taxon>
        <taxon>Rhabditida</taxon>
        <taxon>Rhabditina</taxon>
        <taxon>Rhabditomorpha</taxon>
        <taxon>Strongyloidea</taxon>
        <taxon>Strongylidae</taxon>
        <taxon>Strongylus</taxon>
    </lineage>
</organism>
<reference evidence="1 2" key="1">
    <citation type="submission" date="2018-11" db="EMBL/GenBank/DDBJ databases">
        <authorList>
            <consortium name="Pathogen Informatics"/>
        </authorList>
    </citation>
    <scope>NUCLEOTIDE SEQUENCE [LARGE SCALE GENOMIC DNA]</scope>
</reference>
<name>A0A3P7JPK7_STRVU</name>
<proteinExistence type="predicted"/>